<organism evidence="5 6">
    <name type="scientific">Symbiodinium microadriaticum</name>
    <name type="common">Dinoflagellate</name>
    <name type="synonym">Zooxanthella microadriatica</name>
    <dbReference type="NCBI Taxonomy" id="2951"/>
    <lineage>
        <taxon>Eukaryota</taxon>
        <taxon>Sar</taxon>
        <taxon>Alveolata</taxon>
        <taxon>Dinophyceae</taxon>
        <taxon>Suessiales</taxon>
        <taxon>Symbiodiniaceae</taxon>
        <taxon>Symbiodinium</taxon>
    </lineage>
</organism>
<keyword evidence="2" id="KW-0786">Thiamine pyrophosphate</keyword>
<dbReference type="PANTHER" id="PTHR18968">
    <property type="entry name" value="THIAMINE PYROPHOSPHATE ENZYMES"/>
    <property type="match status" value="1"/>
</dbReference>
<dbReference type="SUPFAM" id="SSF52518">
    <property type="entry name" value="Thiamin diphosphate-binding fold (THDP-binding)"/>
    <property type="match status" value="1"/>
</dbReference>
<dbReference type="GO" id="GO:0030976">
    <property type="term" value="F:thiamine pyrophosphate binding"/>
    <property type="evidence" value="ECO:0007669"/>
    <property type="project" value="InterPro"/>
</dbReference>
<evidence type="ECO:0000256" key="2">
    <source>
        <dbReference type="ARBA" id="ARBA00023052"/>
    </source>
</evidence>
<dbReference type="InterPro" id="IPR012000">
    <property type="entry name" value="Thiamin_PyroP_enz_cen_dom"/>
</dbReference>
<gene>
    <name evidence="5" type="primary">ilvB</name>
    <name evidence="5" type="ORF">AK812_SmicGene21519</name>
</gene>
<dbReference type="GO" id="GO:0005948">
    <property type="term" value="C:acetolactate synthase complex"/>
    <property type="evidence" value="ECO:0007669"/>
    <property type="project" value="TreeGrafter"/>
</dbReference>
<dbReference type="Pfam" id="PF00205">
    <property type="entry name" value="TPP_enzyme_M"/>
    <property type="match status" value="1"/>
</dbReference>
<dbReference type="Gene3D" id="3.40.50.1220">
    <property type="entry name" value="TPP-binding domain"/>
    <property type="match status" value="1"/>
</dbReference>
<comment type="similarity">
    <text evidence="1">Belongs to the TPP enzyme family.</text>
</comment>
<dbReference type="Gene3D" id="3.40.50.970">
    <property type="match status" value="1"/>
</dbReference>
<dbReference type="GO" id="GO:0009097">
    <property type="term" value="P:isoleucine biosynthetic process"/>
    <property type="evidence" value="ECO:0007669"/>
    <property type="project" value="TreeGrafter"/>
</dbReference>
<dbReference type="EMBL" id="LSRX01000474">
    <property type="protein sequence ID" value="OLP96269.1"/>
    <property type="molecule type" value="Genomic_DNA"/>
</dbReference>
<dbReference type="InterPro" id="IPR029061">
    <property type="entry name" value="THDP-binding"/>
</dbReference>
<dbReference type="SUPFAM" id="SSF52467">
    <property type="entry name" value="DHS-like NAD/FAD-binding domain"/>
    <property type="match status" value="1"/>
</dbReference>
<dbReference type="GO" id="GO:0000287">
    <property type="term" value="F:magnesium ion binding"/>
    <property type="evidence" value="ECO:0007669"/>
    <property type="project" value="InterPro"/>
</dbReference>
<accession>A0A1Q9DM94</accession>
<dbReference type="GO" id="GO:0005739">
    <property type="term" value="C:mitochondrion"/>
    <property type="evidence" value="ECO:0007669"/>
    <property type="project" value="TreeGrafter"/>
</dbReference>
<protein>
    <submittedName>
        <fullName evidence="5">Putative acetolactate synthase large subunit</fullName>
    </submittedName>
</protein>
<feature type="domain" description="Thiamine pyrophosphate enzyme N-terminal TPP-binding" evidence="4">
    <location>
        <begin position="266"/>
        <end position="369"/>
    </location>
</feature>
<name>A0A1Q9DM94_SYMMI</name>
<proteinExistence type="inferred from homology"/>
<comment type="caution">
    <text evidence="5">The sequence shown here is derived from an EMBL/GenBank/DDBJ whole genome shotgun (WGS) entry which is preliminary data.</text>
</comment>
<dbReference type="PANTHER" id="PTHR18968:SF13">
    <property type="entry name" value="ACETOLACTATE SYNTHASE CATALYTIC SUBUNIT, MITOCHONDRIAL"/>
    <property type="match status" value="1"/>
</dbReference>
<evidence type="ECO:0000313" key="5">
    <source>
        <dbReference type="EMBL" id="OLP96269.1"/>
    </source>
</evidence>
<sequence>MGSREAAYQQKRCPAVTTLLNGCAPPLNPSHGSKFHWLRSPSQAVREPDALNYSCIVPRVFLGTVPKLGSLDPALGGKLADFRRSCKDGGLDCDTIHYSVPRPAGDVQWVIDGTPDPEKVPDLCIAVWVQQTIDVSKIRYAFEAGGAFNGNAYIRSTRTGRPPNATPDLVATTLLGGMMLSETGTAIALPSTEKENIFEAKDKYYPFAPHVEHNVTCVVVGFVADMPAVEKQGITGGADFLNLHAHLVTLRRSCKAKTPQEVLPQDAGVTHVFGGHGGALVPLVNAIVSHPKVQWVCTRNEANASLMAAAYAKLTGNLGVCVATSGPGASNLTTGLLDALQDQCSMIAITGLKPRGGIGYSEFQDLQQSRMFAAGGLPLSLDVSSPDALVPLVRDAVAKALSLRTVVHLGLPVDVQAAKSPVPLKPFCASDVRDDVELSETHSYVIKNVASELRAASGRGSGRVVIAVGHRAVGAGKEILQLAERINAPVLTRLDAKGCVDESHNLVFGVIGVHGKSGLELATKVIETSQLVISIGNHDDTLLLCNRAGLQIRPMITFEPDAMCLRINARYRALYDVVGNVKFTLRRLLAELGPQEKDPIAKNPSFMEGWHRELAYSGMDIVTPMDAANLHMAPPPRHAKLELPADEKKLCTAAVRKYAKVFQWFGAAIS</sequence>
<dbReference type="Proteomes" id="UP000186817">
    <property type="component" value="Unassembled WGS sequence"/>
</dbReference>
<dbReference type="GO" id="GO:0003984">
    <property type="term" value="F:acetolactate synthase activity"/>
    <property type="evidence" value="ECO:0007669"/>
    <property type="project" value="TreeGrafter"/>
</dbReference>
<feature type="domain" description="Thiamine pyrophosphate enzyme central" evidence="3">
    <location>
        <begin position="462"/>
        <end position="588"/>
    </location>
</feature>
<evidence type="ECO:0000259" key="4">
    <source>
        <dbReference type="Pfam" id="PF02776"/>
    </source>
</evidence>
<dbReference type="OrthoDB" id="16262at2759"/>
<dbReference type="GO" id="GO:0050660">
    <property type="term" value="F:flavin adenine dinucleotide binding"/>
    <property type="evidence" value="ECO:0007669"/>
    <property type="project" value="TreeGrafter"/>
</dbReference>
<dbReference type="AlphaFoldDB" id="A0A1Q9DM94"/>
<dbReference type="InterPro" id="IPR029035">
    <property type="entry name" value="DHS-like_NAD/FAD-binding_dom"/>
</dbReference>
<dbReference type="InterPro" id="IPR012001">
    <property type="entry name" value="Thiamin_PyroP_enz_TPP-bd_dom"/>
</dbReference>
<evidence type="ECO:0000259" key="3">
    <source>
        <dbReference type="Pfam" id="PF00205"/>
    </source>
</evidence>
<dbReference type="Pfam" id="PF02776">
    <property type="entry name" value="TPP_enzyme_N"/>
    <property type="match status" value="1"/>
</dbReference>
<reference evidence="5 6" key="1">
    <citation type="submission" date="2016-02" db="EMBL/GenBank/DDBJ databases">
        <title>Genome analysis of coral dinoflagellate symbionts highlights evolutionary adaptations to a symbiotic lifestyle.</title>
        <authorList>
            <person name="Aranda M."/>
            <person name="Li Y."/>
            <person name="Liew Y.J."/>
            <person name="Baumgarten S."/>
            <person name="Simakov O."/>
            <person name="Wilson M."/>
            <person name="Piel J."/>
            <person name="Ashoor H."/>
            <person name="Bougouffa S."/>
            <person name="Bajic V.B."/>
            <person name="Ryu T."/>
            <person name="Ravasi T."/>
            <person name="Bayer T."/>
            <person name="Micklem G."/>
            <person name="Kim H."/>
            <person name="Bhak J."/>
            <person name="Lajeunesse T.C."/>
            <person name="Voolstra C.R."/>
        </authorList>
    </citation>
    <scope>NUCLEOTIDE SEQUENCE [LARGE SCALE GENOMIC DNA]</scope>
    <source>
        <strain evidence="5 6">CCMP2467</strain>
    </source>
</reference>
<dbReference type="GO" id="GO:0009099">
    <property type="term" value="P:L-valine biosynthetic process"/>
    <property type="evidence" value="ECO:0007669"/>
    <property type="project" value="TreeGrafter"/>
</dbReference>
<dbReference type="InterPro" id="IPR045229">
    <property type="entry name" value="TPP_enz"/>
</dbReference>
<evidence type="ECO:0000256" key="1">
    <source>
        <dbReference type="ARBA" id="ARBA00007812"/>
    </source>
</evidence>
<keyword evidence="6" id="KW-1185">Reference proteome</keyword>
<evidence type="ECO:0000313" key="6">
    <source>
        <dbReference type="Proteomes" id="UP000186817"/>
    </source>
</evidence>